<evidence type="ECO:0000256" key="1">
    <source>
        <dbReference type="ARBA" id="ARBA00008875"/>
    </source>
</evidence>
<keyword evidence="6" id="KW-1185">Reference proteome</keyword>
<evidence type="ECO:0000313" key="5">
    <source>
        <dbReference type="EMBL" id="MBB6734036.1"/>
    </source>
</evidence>
<gene>
    <name evidence="5" type="ORF">H7C18_24245</name>
</gene>
<protein>
    <recommendedName>
        <fullName evidence="4">Glycosyl hydrolases family 39 N-terminal catalytic domain-containing protein</fullName>
    </recommendedName>
</protein>
<dbReference type="Proteomes" id="UP000564644">
    <property type="component" value="Unassembled WGS sequence"/>
</dbReference>
<keyword evidence="3" id="KW-0326">Glycosidase</keyword>
<dbReference type="PANTHER" id="PTHR12631:SF10">
    <property type="entry name" value="BETA-XYLOSIDASE-LIKE PROTEIN-RELATED"/>
    <property type="match status" value="1"/>
</dbReference>
<evidence type="ECO:0000313" key="6">
    <source>
        <dbReference type="Proteomes" id="UP000564644"/>
    </source>
</evidence>
<dbReference type="GO" id="GO:0004553">
    <property type="term" value="F:hydrolase activity, hydrolyzing O-glycosyl compounds"/>
    <property type="evidence" value="ECO:0007669"/>
    <property type="project" value="TreeGrafter"/>
</dbReference>
<dbReference type="RefSeq" id="WP_185131700.1">
    <property type="nucleotide sequence ID" value="NZ_JACJVO010000032.1"/>
</dbReference>
<proteinExistence type="inferred from homology"/>
<dbReference type="Pfam" id="PF01229">
    <property type="entry name" value="Glyco_hydro_39"/>
    <property type="match status" value="1"/>
</dbReference>
<comment type="caution">
    <text evidence="5">The sequence shown here is derived from an EMBL/GenBank/DDBJ whole genome shotgun (WGS) entry which is preliminary data.</text>
</comment>
<dbReference type="InterPro" id="IPR017853">
    <property type="entry name" value="GH"/>
</dbReference>
<dbReference type="Gene3D" id="3.20.20.80">
    <property type="entry name" value="Glycosidases"/>
    <property type="match status" value="1"/>
</dbReference>
<accession>A0A7X0SQC7</accession>
<dbReference type="AlphaFoldDB" id="A0A7X0SQC7"/>
<reference evidence="5 6" key="1">
    <citation type="submission" date="2020-08" db="EMBL/GenBank/DDBJ databases">
        <title>Cohnella phylogeny.</title>
        <authorList>
            <person name="Dunlap C."/>
        </authorList>
    </citation>
    <scope>NUCLEOTIDE SEQUENCE [LARGE SCALE GENOMIC DNA]</scope>
    <source>
        <strain evidence="5 6">CBP 2801</strain>
    </source>
</reference>
<name>A0A7X0SQC7_9BACL</name>
<dbReference type="InterPro" id="IPR049166">
    <property type="entry name" value="GH39_cat"/>
</dbReference>
<dbReference type="PANTHER" id="PTHR12631">
    <property type="entry name" value="ALPHA-L-IDURONIDASE"/>
    <property type="match status" value="1"/>
</dbReference>
<feature type="domain" description="Glycosyl hydrolases family 39 N-terminal catalytic" evidence="4">
    <location>
        <begin position="74"/>
        <end position="412"/>
    </location>
</feature>
<comment type="similarity">
    <text evidence="1">Belongs to the glycosyl hydrolase 39 family.</text>
</comment>
<keyword evidence="2" id="KW-0378">Hydrolase</keyword>
<dbReference type="EMBL" id="JACJVO010000032">
    <property type="protein sequence ID" value="MBB6734036.1"/>
    <property type="molecule type" value="Genomic_DNA"/>
</dbReference>
<organism evidence="5 6">
    <name type="scientific">Cohnella zeiphila</name>
    <dbReference type="NCBI Taxonomy" id="2761120"/>
    <lineage>
        <taxon>Bacteria</taxon>
        <taxon>Bacillati</taxon>
        <taxon>Bacillota</taxon>
        <taxon>Bacilli</taxon>
        <taxon>Bacillales</taxon>
        <taxon>Paenibacillaceae</taxon>
        <taxon>Cohnella</taxon>
    </lineage>
</organism>
<dbReference type="SUPFAM" id="SSF51445">
    <property type="entry name" value="(Trans)glycosidases"/>
    <property type="match status" value="1"/>
</dbReference>
<evidence type="ECO:0000256" key="3">
    <source>
        <dbReference type="ARBA" id="ARBA00023295"/>
    </source>
</evidence>
<dbReference type="InterPro" id="IPR051923">
    <property type="entry name" value="Glycosyl_Hydrolase_39"/>
</dbReference>
<evidence type="ECO:0000256" key="2">
    <source>
        <dbReference type="ARBA" id="ARBA00022801"/>
    </source>
</evidence>
<sequence>MRNRFDKLPVQEIQINAAVKQGQLELWRHSIGHGGINSLPLPDRVVQGSKKLKPRLLRTFIQDYFNIYPEHGKFDWHKLDPYMNSLSATGAKVVAAITIKPRVLYPDIDHTVWMPNDVDEWRNVIRELVKRYSVEKQIVTYWEIGNETDIGEWGGSPYYIKNPDDYVQYYEMTAKAVLEAFPEAKVGGPAVTDGDRAIIPALVDYCGRTGLQLDFVSFHAYTDDLEYHKDQIREYQEVVKRYPGKRPELLYTEFNKSFDPVSLEDMAFDPRRSSIVAAILIDFVDIGLDWSFYYHVWDQANYKQEFEKFFNDPYIMIKHWNEIPHRFGLFGVGEEVRPQYFVYRMLQRMGAERIEARTDHPHLKVLASEDDRRKTVFFVNHHEESRDMIVTLRFSDLAEGPKRLKVYRIDENQRWLPQELELVQVESRETDVLTNFFCQVYCPADSVLLTILEDSDVKL</sequence>
<evidence type="ECO:0000259" key="4">
    <source>
        <dbReference type="Pfam" id="PF01229"/>
    </source>
</evidence>